<dbReference type="OMA" id="WADIATI"/>
<dbReference type="EMBL" id="GG692425">
    <property type="protein sequence ID" value="EER40812.1"/>
    <property type="molecule type" value="Genomic_DNA"/>
</dbReference>
<gene>
    <name evidence="1" type="ORF">HCDG_05401</name>
</gene>
<sequence>MSLWADIATIQVALDVANSPSDGGELKAVRRKEVATLSDSVGGFGLVRPLYYQHGAAPPSLKKVCSTSDNSPQLLSSSYPTTTSIPLDPTSTLRPARSVAVYHPISGFPVSTFWPYQRSRQCLHFIEAVSQQRSPLPSAVPSNPATLESLNSSSSTTVKLAGLNYTNFSFIHPLLGPKFRVFSGGDTRPP</sequence>
<protein>
    <submittedName>
        <fullName evidence="1">Uncharacterized protein</fullName>
    </submittedName>
</protein>
<accession>C6HG61</accession>
<reference evidence="2" key="1">
    <citation type="submission" date="2009-05" db="EMBL/GenBank/DDBJ databases">
        <title>The genome sequence of Ajellomyces capsulatus strain H143.</title>
        <authorList>
            <person name="Champion M."/>
            <person name="Cuomo C.A."/>
            <person name="Ma L.-J."/>
            <person name="Henn M.R."/>
            <person name="Sil A."/>
            <person name="Goldman B."/>
            <person name="Young S.K."/>
            <person name="Kodira C.D."/>
            <person name="Zeng Q."/>
            <person name="Koehrsen M."/>
            <person name="Alvarado L."/>
            <person name="Berlin A.M."/>
            <person name="Borenstein D."/>
            <person name="Chen Z."/>
            <person name="Engels R."/>
            <person name="Freedman E."/>
            <person name="Gellesch M."/>
            <person name="Goldberg J."/>
            <person name="Griggs A."/>
            <person name="Gujja S."/>
            <person name="Heiman D.I."/>
            <person name="Hepburn T.A."/>
            <person name="Howarth C."/>
            <person name="Jen D."/>
            <person name="Larson L."/>
            <person name="Lewis B."/>
            <person name="Mehta T."/>
            <person name="Park D."/>
            <person name="Pearson M."/>
            <person name="Roberts A."/>
            <person name="Saif S."/>
            <person name="Shea T.D."/>
            <person name="Shenoy N."/>
            <person name="Sisk P."/>
            <person name="Stolte C."/>
            <person name="Sykes S."/>
            <person name="Walk T."/>
            <person name="White J."/>
            <person name="Yandava C."/>
            <person name="Klein B."/>
            <person name="McEwen J.G."/>
            <person name="Puccia R."/>
            <person name="Goldman G.H."/>
            <person name="Felipe M.S."/>
            <person name="Nino-Vega G."/>
            <person name="San-Blas G."/>
            <person name="Taylor J.W."/>
            <person name="Mendoza L."/>
            <person name="Galagan J.E."/>
            <person name="Nusbaum C."/>
            <person name="Birren B.W."/>
        </authorList>
    </citation>
    <scope>NUCLEOTIDE SEQUENCE [LARGE SCALE GENOMIC DNA]</scope>
    <source>
        <strain evidence="2">H143</strain>
    </source>
</reference>
<organism evidence="1 2">
    <name type="scientific">Ajellomyces capsulatus (strain H143)</name>
    <name type="common">Darling's disease fungus</name>
    <name type="synonym">Histoplasma capsulatum</name>
    <dbReference type="NCBI Taxonomy" id="544712"/>
    <lineage>
        <taxon>Eukaryota</taxon>
        <taxon>Fungi</taxon>
        <taxon>Dikarya</taxon>
        <taxon>Ascomycota</taxon>
        <taxon>Pezizomycotina</taxon>
        <taxon>Eurotiomycetes</taxon>
        <taxon>Eurotiomycetidae</taxon>
        <taxon>Onygenales</taxon>
        <taxon>Ajellomycetaceae</taxon>
        <taxon>Histoplasma</taxon>
    </lineage>
</organism>
<dbReference type="AlphaFoldDB" id="C6HG61"/>
<dbReference type="Proteomes" id="UP000002624">
    <property type="component" value="Unassembled WGS sequence"/>
</dbReference>
<dbReference type="HOGENOM" id="CLU_1427616_0_0_1"/>
<evidence type="ECO:0000313" key="1">
    <source>
        <dbReference type="EMBL" id="EER40812.1"/>
    </source>
</evidence>
<evidence type="ECO:0000313" key="2">
    <source>
        <dbReference type="Proteomes" id="UP000002624"/>
    </source>
</evidence>
<proteinExistence type="predicted"/>
<dbReference type="VEuPathDB" id="FungiDB:HCDG_05401"/>
<dbReference type="OrthoDB" id="10344538at2759"/>
<name>C6HG61_AJECH</name>